<organism evidence="1 2">
    <name type="scientific">Streptomyces peucetius</name>
    <dbReference type="NCBI Taxonomy" id="1950"/>
    <lineage>
        <taxon>Bacteria</taxon>
        <taxon>Bacillati</taxon>
        <taxon>Actinomycetota</taxon>
        <taxon>Actinomycetes</taxon>
        <taxon>Kitasatosporales</taxon>
        <taxon>Streptomycetaceae</taxon>
        <taxon>Streptomyces</taxon>
    </lineage>
</organism>
<evidence type="ECO:0000313" key="1">
    <source>
        <dbReference type="EMBL" id="UYQ62226.1"/>
    </source>
</evidence>
<name>A0ABY6I5W0_STRPE</name>
<keyword evidence="2" id="KW-1185">Reference proteome</keyword>
<reference evidence="1" key="1">
    <citation type="submission" date="2022-10" db="EMBL/GenBank/DDBJ databases">
        <title>Cytochrome P450 Catalyzes Benzene Ring Formation in the Biosynthesis of Trialkyl-Substituted Aromatic Polyketides.</title>
        <authorList>
            <person name="Zhao E."/>
            <person name="Ge H."/>
        </authorList>
    </citation>
    <scope>NUCLEOTIDE SEQUENCE</scope>
    <source>
        <strain evidence="1">NA0869</strain>
    </source>
</reference>
<gene>
    <name evidence="1" type="ORF">OGH68_12540</name>
</gene>
<sequence length="104" mass="11337">MNPHTTEATRLLPWSGPEGKPCFLVTDGEGYVSRVADNIESVQLGMATDLLGHVEDLLRDPSATPEQLRYVVARLAESLREVHRIARSRGARLKPAPAGTGHPQ</sequence>
<dbReference type="RefSeq" id="WP_264243480.1">
    <property type="nucleotide sequence ID" value="NZ_CP107567.1"/>
</dbReference>
<dbReference type="EMBL" id="CP107567">
    <property type="protein sequence ID" value="UYQ62226.1"/>
    <property type="molecule type" value="Genomic_DNA"/>
</dbReference>
<accession>A0ABY6I5W0</accession>
<proteinExistence type="predicted"/>
<evidence type="ECO:0000313" key="2">
    <source>
        <dbReference type="Proteomes" id="UP001163878"/>
    </source>
</evidence>
<dbReference type="Proteomes" id="UP001163878">
    <property type="component" value="Chromosome"/>
</dbReference>
<protein>
    <submittedName>
        <fullName evidence="1">Uncharacterized protein</fullName>
    </submittedName>
</protein>